<sequence>MLFEFVALVVFTYSTFGQESPLAEQPPPPPPWRPHGPFGPEMGPGMLRGPGRFGGRGCGMRRHRHEFGMPYRPPMPPPPELGGPPMPPPPELGGPMPPPPELGGPPMPPPPELGGPPMPPPPEFFRPRFGPGHRW</sequence>
<dbReference type="AlphaFoldDB" id="A0AA36DKL5"/>
<feature type="compositionally biased region" description="Pro residues" evidence="1">
    <location>
        <begin position="24"/>
        <end position="34"/>
    </location>
</feature>
<evidence type="ECO:0000256" key="2">
    <source>
        <dbReference type="SAM" id="SignalP"/>
    </source>
</evidence>
<evidence type="ECO:0000256" key="1">
    <source>
        <dbReference type="SAM" id="MobiDB-lite"/>
    </source>
</evidence>
<organism evidence="3 4">
    <name type="scientific">Cylicocyclus nassatus</name>
    <name type="common">Nematode worm</name>
    <dbReference type="NCBI Taxonomy" id="53992"/>
    <lineage>
        <taxon>Eukaryota</taxon>
        <taxon>Metazoa</taxon>
        <taxon>Ecdysozoa</taxon>
        <taxon>Nematoda</taxon>
        <taxon>Chromadorea</taxon>
        <taxon>Rhabditida</taxon>
        <taxon>Rhabditina</taxon>
        <taxon>Rhabditomorpha</taxon>
        <taxon>Strongyloidea</taxon>
        <taxon>Strongylidae</taxon>
        <taxon>Cylicocyclus</taxon>
    </lineage>
</organism>
<accession>A0AA36DKL5</accession>
<comment type="caution">
    <text evidence="3">The sequence shown here is derived from an EMBL/GenBank/DDBJ whole genome shotgun (WGS) entry which is preliminary data.</text>
</comment>
<dbReference type="Proteomes" id="UP001176961">
    <property type="component" value="Unassembled WGS sequence"/>
</dbReference>
<evidence type="ECO:0000313" key="3">
    <source>
        <dbReference type="EMBL" id="CAJ0588480.1"/>
    </source>
</evidence>
<evidence type="ECO:0000313" key="4">
    <source>
        <dbReference type="Proteomes" id="UP001176961"/>
    </source>
</evidence>
<feature type="compositionally biased region" description="Gly residues" evidence="1">
    <location>
        <begin position="46"/>
        <end position="58"/>
    </location>
</feature>
<name>A0AA36DKL5_CYLNA</name>
<dbReference type="EMBL" id="CATQJL010000001">
    <property type="protein sequence ID" value="CAJ0588480.1"/>
    <property type="molecule type" value="Genomic_DNA"/>
</dbReference>
<feature type="region of interest" description="Disordered" evidence="1">
    <location>
        <begin position="18"/>
        <end position="135"/>
    </location>
</feature>
<protein>
    <submittedName>
        <fullName evidence="3">Uncharacterized protein</fullName>
    </submittedName>
</protein>
<reference evidence="3" key="1">
    <citation type="submission" date="2023-07" db="EMBL/GenBank/DDBJ databases">
        <authorList>
            <consortium name="CYATHOMIX"/>
        </authorList>
    </citation>
    <scope>NUCLEOTIDE SEQUENCE</scope>
    <source>
        <strain evidence="3">N/A</strain>
    </source>
</reference>
<feature type="compositionally biased region" description="Low complexity" evidence="1">
    <location>
        <begin position="35"/>
        <end position="45"/>
    </location>
</feature>
<feature type="compositionally biased region" description="Pro residues" evidence="1">
    <location>
        <begin position="71"/>
        <end position="124"/>
    </location>
</feature>
<keyword evidence="4" id="KW-1185">Reference proteome</keyword>
<feature type="chain" id="PRO_5041356465" evidence="2">
    <location>
        <begin position="18"/>
        <end position="135"/>
    </location>
</feature>
<gene>
    <name evidence="3" type="ORF">CYNAS_LOCUS463</name>
</gene>
<feature type="signal peptide" evidence="2">
    <location>
        <begin position="1"/>
        <end position="17"/>
    </location>
</feature>
<proteinExistence type="predicted"/>
<keyword evidence="2" id="KW-0732">Signal</keyword>